<dbReference type="Proteomes" id="UP000316406">
    <property type="component" value="Unassembled WGS sequence"/>
</dbReference>
<dbReference type="RefSeq" id="WP_143921422.1">
    <property type="nucleotide sequence ID" value="NZ_VLTK01000002.1"/>
</dbReference>
<gene>
    <name evidence="1" type="ORF">FO013_04915</name>
</gene>
<keyword evidence="2" id="KW-1185">Reference proteome</keyword>
<evidence type="ECO:0000313" key="2">
    <source>
        <dbReference type="Proteomes" id="UP000316406"/>
    </source>
</evidence>
<reference evidence="1 2" key="1">
    <citation type="submission" date="2019-07" db="EMBL/GenBank/DDBJ databases">
        <title>Draft genome sequence of Brevibacterium aurantiacum XU54 isolated from Xinjiang China.</title>
        <authorList>
            <person name="Xu X."/>
        </authorList>
    </citation>
    <scope>NUCLEOTIDE SEQUENCE [LARGE SCALE GENOMIC DNA]</scope>
    <source>
        <strain evidence="1 2">XU54</strain>
    </source>
</reference>
<protein>
    <submittedName>
        <fullName evidence="1">Uncharacterized protein</fullName>
    </submittedName>
</protein>
<evidence type="ECO:0000313" key="1">
    <source>
        <dbReference type="EMBL" id="TSI18873.1"/>
    </source>
</evidence>
<dbReference type="EMBL" id="VLTK01000002">
    <property type="protein sequence ID" value="TSI18873.1"/>
    <property type="molecule type" value="Genomic_DNA"/>
</dbReference>
<comment type="caution">
    <text evidence="1">The sequence shown here is derived from an EMBL/GenBank/DDBJ whole genome shotgun (WGS) entry which is preliminary data.</text>
</comment>
<proteinExistence type="predicted"/>
<accession>A0A556CN62</accession>
<name>A0A556CN62_BREAU</name>
<organism evidence="1 2">
    <name type="scientific">Brevibacterium aurantiacum</name>
    <dbReference type="NCBI Taxonomy" id="273384"/>
    <lineage>
        <taxon>Bacteria</taxon>
        <taxon>Bacillati</taxon>
        <taxon>Actinomycetota</taxon>
        <taxon>Actinomycetes</taxon>
        <taxon>Micrococcales</taxon>
        <taxon>Brevibacteriaceae</taxon>
        <taxon>Brevibacterium</taxon>
    </lineage>
</organism>
<sequence length="88" mass="9886">MRFLNLTQPSGNHMLLNPRNIAFVEVDTLADEQIVLDITLNNRSGSLHCVPVDQGGHPLSPQDIKLRVIEWGKNVLLEHLDDYISSRG</sequence>
<dbReference type="AlphaFoldDB" id="A0A556CN62"/>